<dbReference type="PROSITE" id="PS50297">
    <property type="entry name" value="ANK_REP_REGION"/>
    <property type="match status" value="1"/>
</dbReference>
<dbReference type="EMBL" id="SRLO01001055">
    <property type="protein sequence ID" value="TNN42169.1"/>
    <property type="molecule type" value="Genomic_DNA"/>
</dbReference>
<evidence type="ECO:0000256" key="1">
    <source>
        <dbReference type="ARBA" id="ARBA00022737"/>
    </source>
</evidence>
<evidence type="ECO:0000256" key="3">
    <source>
        <dbReference type="PROSITE-ProRule" id="PRU00023"/>
    </source>
</evidence>
<proteinExistence type="predicted"/>
<evidence type="ECO:0000256" key="4">
    <source>
        <dbReference type="SAM" id="MobiDB-lite"/>
    </source>
</evidence>
<dbReference type="PANTHER" id="PTHR24126">
    <property type="entry name" value="ANKYRIN REPEAT, PH AND SEC7 DOMAIN CONTAINING PROTEIN SECG-RELATED"/>
    <property type="match status" value="1"/>
</dbReference>
<gene>
    <name evidence="5" type="primary">OSBPL1A_0</name>
    <name evidence="5" type="ORF">EYF80_047663</name>
</gene>
<dbReference type="Gene3D" id="1.25.40.20">
    <property type="entry name" value="Ankyrin repeat-containing domain"/>
    <property type="match status" value="1"/>
</dbReference>
<feature type="compositionally biased region" description="Basic and acidic residues" evidence="4">
    <location>
        <begin position="142"/>
        <end position="153"/>
    </location>
</feature>
<keyword evidence="1" id="KW-0677">Repeat</keyword>
<dbReference type="InterPro" id="IPR002110">
    <property type="entry name" value="Ankyrin_rpt"/>
</dbReference>
<dbReference type="PANTHER" id="PTHR24126:SF65">
    <property type="entry name" value="CHROMOSOME UNDETERMINED SCAFFOLD_20, WHOLE GENOME SHOTGUN SEQUENCE"/>
    <property type="match status" value="1"/>
</dbReference>
<dbReference type="InterPro" id="IPR036770">
    <property type="entry name" value="Ankyrin_rpt-contain_sf"/>
</dbReference>
<comment type="caution">
    <text evidence="5">The sequence shown here is derived from an EMBL/GenBank/DDBJ whole genome shotgun (WGS) entry which is preliminary data.</text>
</comment>
<feature type="repeat" description="ANK" evidence="3">
    <location>
        <begin position="90"/>
        <end position="122"/>
    </location>
</feature>
<accession>A0A4Z2FLX9</accession>
<dbReference type="SMART" id="SM00248">
    <property type="entry name" value="ANK"/>
    <property type="match status" value="2"/>
</dbReference>
<name>A0A4Z2FLX9_9TELE</name>
<evidence type="ECO:0000313" key="6">
    <source>
        <dbReference type="Proteomes" id="UP000314294"/>
    </source>
</evidence>
<keyword evidence="6" id="KW-1185">Reference proteome</keyword>
<dbReference type="Pfam" id="PF13637">
    <property type="entry name" value="Ank_4"/>
    <property type="match status" value="1"/>
</dbReference>
<sequence>MTRSVTCRQEVVMLLLRYDASAAVINGTAQIPKDVTQHAEIRGMLEAAERTEERKLEEELLEAAREGDLPTLTQLLSRTKTPNIQCSDLLGNTPLHCAAYRGQRQCALRLLRSGAGAHLRNKKGTGPQPRATPTHRTTKGPLEPHKGSSEGRQRRTIYGSTKNLSNQGSLKNHFLKEFFNEPIKVS</sequence>
<evidence type="ECO:0000313" key="5">
    <source>
        <dbReference type="EMBL" id="TNN42169.1"/>
    </source>
</evidence>
<evidence type="ECO:0000256" key="2">
    <source>
        <dbReference type="ARBA" id="ARBA00023043"/>
    </source>
</evidence>
<reference evidence="5 6" key="1">
    <citation type="submission" date="2019-03" db="EMBL/GenBank/DDBJ databases">
        <title>First draft genome of Liparis tanakae, snailfish: a comprehensive survey of snailfish specific genes.</title>
        <authorList>
            <person name="Kim W."/>
            <person name="Song I."/>
            <person name="Jeong J.-H."/>
            <person name="Kim D."/>
            <person name="Kim S."/>
            <person name="Ryu S."/>
            <person name="Song J.Y."/>
            <person name="Lee S.K."/>
        </authorList>
    </citation>
    <scope>NUCLEOTIDE SEQUENCE [LARGE SCALE GENOMIC DNA]</scope>
    <source>
        <tissue evidence="5">Muscle</tissue>
    </source>
</reference>
<dbReference type="AlphaFoldDB" id="A0A4Z2FLX9"/>
<dbReference type="Proteomes" id="UP000314294">
    <property type="component" value="Unassembled WGS sequence"/>
</dbReference>
<organism evidence="5 6">
    <name type="scientific">Liparis tanakae</name>
    <name type="common">Tanaka's snailfish</name>
    <dbReference type="NCBI Taxonomy" id="230148"/>
    <lineage>
        <taxon>Eukaryota</taxon>
        <taxon>Metazoa</taxon>
        <taxon>Chordata</taxon>
        <taxon>Craniata</taxon>
        <taxon>Vertebrata</taxon>
        <taxon>Euteleostomi</taxon>
        <taxon>Actinopterygii</taxon>
        <taxon>Neopterygii</taxon>
        <taxon>Teleostei</taxon>
        <taxon>Neoteleostei</taxon>
        <taxon>Acanthomorphata</taxon>
        <taxon>Eupercaria</taxon>
        <taxon>Perciformes</taxon>
        <taxon>Cottioidei</taxon>
        <taxon>Cottales</taxon>
        <taxon>Liparidae</taxon>
        <taxon>Liparis</taxon>
    </lineage>
</organism>
<keyword evidence="2 3" id="KW-0040">ANK repeat</keyword>
<dbReference type="PROSITE" id="PS50088">
    <property type="entry name" value="ANK_REPEAT"/>
    <property type="match status" value="1"/>
</dbReference>
<feature type="region of interest" description="Disordered" evidence="4">
    <location>
        <begin position="117"/>
        <end position="154"/>
    </location>
</feature>
<protein>
    <submittedName>
        <fullName evidence="5">Oxysterol-binding protein-related protein 1</fullName>
    </submittedName>
</protein>
<dbReference type="SUPFAM" id="SSF48403">
    <property type="entry name" value="Ankyrin repeat"/>
    <property type="match status" value="1"/>
</dbReference>